<comment type="caution">
    <text evidence="1">The sequence shown here is derived from an EMBL/GenBank/DDBJ whole genome shotgun (WGS) entry which is preliminary data.</text>
</comment>
<dbReference type="RefSeq" id="WP_248950997.1">
    <property type="nucleotide sequence ID" value="NZ_JAKILB010000010.1"/>
</dbReference>
<dbReference type="AlphaFoldDB" id="A0A9X1ZHE3"/>
<organism evidence="1 2">
    <name type="scientific">Shewanella pneumatophori</name>
    <dbReference type="NCBI Taxonomy" id="314092"/>
    <lineage>
        <taxon>Bacteria</taxon>
        <taxon>Pseudomonadati</taxon>
        <taxon>Pseudomonadota</taxon>
        <taxon>Gammaproteobacteria</taxon>
        <taxon>Alteromonadales</taxon>
        <taxon>Shewanellaceae</taxon>
        <taxon>Shewanella</taxon>
    </lineage>
</organism>
<sequence>MHFGNLFLSLGLVFSLGLLLTAVVDPLIGSCSIHSARVISSDKESSTIALPNGTVSSVAVGNLKEQSLIQVGAKRRLFSRVKVYKVKAIDLPQVNKNVMQFSQI</sequence>
<proteinExistence type="predicted"/>
<keyword evidence="2" id="KW-1185">Reference proteome</keyword>
<name>A0A9X1ZHE3_9GAMM</name>
<protein>
    <submittedName>
        <fullName evidence="1">Uncharacterized protein</fullName>
    </submittedName>
</protein>
<accession>A0A9X1ZHE3</accession>
<gene>
    <name evidence="1" type="ORF">L2740_15345</name>
</gene>
<dbReference type="EMBL" id="JAKILB010000010">
    <property type="protein sequence ID" value="MCL1139920.1"/>
    <property type="molecule type" value="Genomic_DNA"/>
</dbReference>
<evidence type="ECO:0000313" key="1">
    <source>
        <dbReference type="EMBL" id="MCL1139920.1"/>
    </source>
</evidence>
<reference evidence="1" key="1">
    <citation type="submission" date="2022-01" db="EMBL/GenBank/DDBJ databases">
        <title>Whole genome-based taxonomy of the Shewanellaceae.</title>
        <authorList>
            <person name="Martin-Rodriguez A.J."/>
        </authorList>
    </citation>
    <scope>NUCLEOTIDE SEQUENCE</scope>
    <source>
        <strain evidence="1">KCTC 23973</strain>
    </source>
</reference>
<evidence type="ECO:0000313" key="2">
    <source>
        <dbReference type="Proteomes" id="UP001139293"/>
    </source>
</evidence>
<dbReference type="Proteomes" id="UP001139293">
    <property type="component" value="Unassembled WGS sequence"/>
</dbReference>